<dbReference type="PIRSF" id="PIRSF000388">
    <property type="entry name" value="Pantoate_hydroxy_MeTrfase"/>
    <property type="match status" value="1"/>
</dbReference>
<dbReference type="GO" id="GO:0032259">
    <property type="term" value="P:methylation"/>
    <property type="evidence" value="ECO:0007669"/>
    <property type="project" value="UniProtKB-KW"/>
</dbReference>
<feature type="binding site" evidence="7 10">
    <location>
        <position position="112"/>
    </location>
    <ligand>
        <name>Mg(2+)</name>
        <dbReference type="ChEBI" id="CHEBI:18420"/>
    </ligand>
</feature>
<dbReference type="GO" id="GO:0003864">
    <property type="term" value="F:3-methyl-2-oxobutanoate hydroxymethyltransferase activity"/>
    <property type="evidence" value="ECO:0007669"/>
    <property type="project" value="UniProtKB-UniRule"/>
</dbReference>
<feature type="binding site" evidence="7 9">
    <location>
        <begin position="73"/>
        <end position="74"/>
    </location>
    <ligand>
        <name>3-methyl-2-oxobutanoate</name>
        <dbReference type="ChEBI" id="CHEBI:11851"/>
    </ligand>
</feature>
<dbReference type="CDD" id="cd06557">
    <property type="entry name" value="KPHMT-like"/>
    <property type="match status" value="1"/>
</dbReference>
<evidence type="ECO:0000256" key="6">
    <source>
        <dbReference type="ARBA" id="ARBA00056497"/>
    </source>
</evidence>
<comment type="subunit">
    <text evidence="3 7">Homodecamer; pentamer of dimers.</text>
</comment>
<evidence type="ECO:0000313" key="12">
    <source>
        <dbReference type="EMBL" id="PFG32863.1"/>
    </source>
</evidence>
<feature type="binding site" evidence="7 10">
    <location>
        <position position="73"/>
    </location>
    <ligand>
        <name>Mg(2+)</name>
        <dbReference type="ChEBI" id="CHEBI:18420"/>
    </ligand>
</feature>
<dbReference type="FunFam" id="3.20.20.60:FF:000003">
    <property type="entry name" value="3-methyl-2-oxobutanoate hydroxymethyltransferase"/>
    <property type="match status" value="1"/>
</dbReference>
<feature type="binding site" evidence="7 9">
    <location>
        <position position="112"/>
    </location>
    <ligand>
        <name>3-methyl-2-oxobutanoate</name>
        <dbReference type="ChEBI" id="CHEBI:11851"/>
    </ligand>
</feature>
<keyword evidence="5 7" id="KW-0808">Transferase</keyword>
<dbReference type="NCBIfam" id="TIGR00222">
    <property type="entry name" value="panB"/>
    <property type="match status" value="1"/>
</dbReference>
<comment type="caution">
    <text evidence="12">The sequence shown here is derived from an EMBL/GenBank/DDBJ whole genome shotgun (WGS) entry which is preliminary data.</text>
</comment>
<comment type="cofactor">
    <cofactor evidence="7 10">
        <name>Mg(2+)</name>
        <dbReference type="ChEBI" id="CHEBI:18420"/>
    </cofactor>
    <text evidence="7 10">Binds 1 Mg(2+) ion per subunit.</text>
</comment>
<comment type="subcellular location">
    <subcellularLocation>
        <location evidence="7">Cytoplasm</location>
    </subcellularLocation>
</comment>
<evidence type="ECO:0000256" key="11">
    <source>
        <dbReference type="SAM" id="MobiDB-lite"/>
    </source>
</evidence>
<dbReference type="PANTHER" id="PTHR20881:SF0">
    <property type="entry name" value="3-METHYL-2-OXOBUTANOATE HYDROXYMETHYLTRANSFERASE"/>
    <property type="match status" value="1"/>
</dbReference>
<dbReference type="Pfam" id="PF02548">
    <property type="entry name" value="Pantoate_transf"/>
    <property type="match status" value="1"/>
</dbReference>
<reference evidence="12 13" key="1">
    <citation type="submission" date="2017-10" db="EMBL/GenBank/DDBJ databases">
        <title>Sequencing the genomes of 1000 actinobacteria strains.</title>
        <authorList>
            <person name="Klenk H.-P."/>
        </authorList>
    </citation>
    <scope>NUCLEOTIDE SEQUENCE [LARGE SCALE GENOMIC DNA]</scope>
    <source>
        <strain evidence="12 13">DSM 18966</strain>
    </source>
</reference>
<evidence type="ECO:0000256" key="7">
    <source>
        <dbReference type="HAMAP-Rule" id="MF_00156"/>
    </source>
</evidence>
<keyword evidence="12" id="KW-0489">Methyltransferase</keyword>
<evidence type="ECO:0000256" key="9">
    <source>
        <dbReference type="PIRSR" id="PIRSR000388-2"/>
    </source>
</evidence>
<dbReference type="OrthoDB" id="9781789at2"/>
<evidence type="ECO:0000256" key="10">
    <source>
        <dbReference type="PIRSR" id="PIRSR000388-3"/>
    </source>
</evidence>
<feature type="region of interest" description="Disordered" evidence="11">
    <location>
        <begin position="1"/>
        <end position="29"/>
    </location>
</feature>
<dbReference type="Proteomes" id="UP000225548">
    <property type="component" value="Unassembled WGS sequence"/>
</dbReference>
<feature type="compositionally biased region" description="Low complexity" evidence="11">
    <location>
        <begin position="7"/>
        <end position="24"/>
    </location>
</feature>
<dbReference type="HAMAP" id="MF_00156">
    <property type="entry name" value="PanB"/>
    <property type="match status" value="1"/>
</dbReference>
<comment type="catalytic activity">
    <reaction evidence="7">
        <text>(6R)-5,10-methylene-5,6,7,8-tetrahydrofolate + 3-methyl-2-oxobutanoate + H2O = 2-dehydropantoate + (6S)-5,6,7,8-tetrahydrofolate</text>
        <dbReference type="Rhea" id="RHEA:11824"/>
        <dbReference type="ChEBI" id="CHEBI:11561"/>
        <dbReference type="ChEBI" id="CHEBI:11851"/>
        <dbReference type="ChEBI" id="CHEBI:15377"/>
        <dbReference type="ChEBI" id="CHEBI:15636"/>
        <dbReference type="ChEBI" id="CHEBI:57453"/>
        <dbReference type="EC" id="2.1.2.11"/>
    </reaction>
</comment>
<evidence type="ECO:0000256" key="8">
    <source>
        <dbReference type="PIRSR" id="PIRSR000388-1"/>
    </source>
</evidence>
<comment type="pathway">
    <text evidence="1 7">Cofactor biosynthesis; (R)-pantothenate biosynthesis; (R)-pantoate from 3-methyl-2-oxobutanoate: step 1/2.</text>
</comment>
<feature type="binding site" evidence="7 9">
    <location>
        <position position="142"/>
    </location>
    <ligand>
        <name>3-methyl-2-oxobutanoate</name>
        <dbReference type="ChEBI" id="CHEBI:11851"/>
    </ligand>
</feature>
<dbReference type="InterPro" id="IPR015813">
    <property type="entry name" value="Pyrv/PenolPyrv_kinase-like_dom"/>
</dbReference>
<evidence type="ECO:0000313" key="13">
    <source>
        <dbReference type="Proteomes" id="UP000225548"/>
    </source>
</evidence>
<accession>A0A2A9E1Z5</accession>
<evidence type="ECO:0000256" key="2">
    <source>
        <dbReference type="ARBA" id="ARBA00008676"/>
    </source>
</evidence>
<evidence type="ECO:0000256" key="4">
    <source>
        <dbReference type="ARBA" id="ARBA00022655"/>
    </source>
</evidence>
<dbReference type="GO" id="GO:0008168">
    <property type="term" value="F:methyltransferase activity"/>
    <property type="evidence" value="ECO:0007669"/>
    <property type="project" value="UniProtKB-KW"/>
</dbReference>
<evidence type="ECO:0000256" key="1">
    <source>
        <dbReference type="ARBA" id="ARBA00005033"/>
    </source>
</evidence>
<organism evidence="12 13">
    <name type="scientific">Sanguibacter antarcticus</name>
    <dbReference type="NCBI Taxonomy" id="372484"/>
    <lineage>
        <taxon>Bacteria</taxon>
        <taxon>Bacillati</taxon>
        <taxon>Actinomycetota</taxon>
        <taxon>Actinomycetes</taxon>
        <taxon>Micrococcales</taxon>
        <taxon>Sanguibacteraceae</taxon>
        <taxon>Sanguibacter</taxon>
    </lineage>
</organism>
<dbReference type="GO" id="GO:0000287">
    <property type="term" value="F:magnesium ion binding"/>
    <property type="evidence" value="ECO:0007669"/>
    <property type="project" value="TreeGrafter"/>
</dbReference>
<dbReference type="Gene3D" id="3.20.20.60">
    <property type="entry name" value="Phosphoenolpyruvate-binding domains"/>
    <property type="match status" value="1"/>
</dbReference>
<protein>
    <recommendedName>
        <fullName evidence="7">3-methyl-2-oxobutanoate hydroxymethyltransferase</fullName>
        <ecNumber evidence="7">2.1.2.11</ecNumber>
    </recommendedName>
    <alternativeName>
        <fullName evidence="7">Ketopantoate hydroxymethyltransferase</fullName>
        <shortName evidence="7">KPHMT</shortName>
    </alternativeName>
</protein>
<keyword evidence="7" id="KW-0963">Cytoplasm</keyword>
<dbReference type="EMBL" id="PDJG01000001">
    <property type="protein sequence ID" value="PFG32863.1"/>
    <property type="molecule type" value="Genomic_DNA"/>
</dbReference>
<keyword evidence="7 10" id="KW-0479">Metal-binding</keyword>
<dbReference type="GO" id="GO:0005737">
    <property type="term" value="C:cytoplasm"/>
    <property type="evidence" value="ECO:0007669"/>
    <property type="project" value="UniProtKB-SubCell"/>
</dbReference>
<dbReference type="GO" id="GO:0015940">
    <property type="term" value="P:pantothenate biosynthetic process"/>
    <property type="evidence" value="ECO:0007669"/>
    <property type="project" value="UniProtKB-UniRule"/>
</dbReference>
<dbReference type="RefSeq" id="WP_098454169.1">
    <property type="nucleotide sequence ID" value="NZ_PDJG01000001.1"/>
</dbReference>
<evidence type="ECO:0000256" key="3">
    <source>
        <dbReference type="ARBA" id="ARBA00011424"/>
    </source>
</evidence>
<dbReference type="AlphaFoldDB" id="A0A2A9E1Z5"/>
<feature type="binding site" evidence="7 10">
    <location>
        <position position="144"/>
    </location>
    <ligand>
        <name>Mg(2+)</name>
        <dbReference type="ChEBI" id="CHEBI:18420"/>
    </ligand>
</feature>
<dbReference type="InterPro" id="IPR040442">
    <property type="entry name" value="Pyrv_kinase-like_dom_sf"/>
</dbReference>
<comment type="similarity">
    <text evidence="2 7">Belongs to the PanB family.</text>
</comment>
<dbReference type="EC" id="2.1.2.11" evidence="7"/>
<dbReference type="PANTHER" id="PTHR20881">
    <property type="entry name" value="3-METHYL-2-OXOBUTANOATE HYDROXYMETHYLTRANSFERASE"/>
    <property type="match status" value="1"/>
</dbReference>
<keyword evidence="13" id="KW-1185">Reference proteome</keyword>
<sequence>MAEHALPSTPGPSSTPGTTPGAPGEVPTRKRFRVHHLIERKAAGEKLTMLTAYDSITGRIFDEAGIDLILVGDSMGDNVLGHATTIPVTLDELIVAARSVARAAKHAMVVADLPFGAYEASPQHAHASAVRMLKEAEVHAVKIEGGARIAPHVELLTGSGIPVFGHLGFTPQSENMLGGKRIQGRGDEAAERLCADALALQEAGAVCVVLEMVPAPLAARVTEILRIPTIGIGAGSEVDGQVLVWTDMAGIGDWSPRFAKQFGQVGAALAAAAHDYVSEVRSATFPGPEHQYDH</sequence>
<dbReference type="SUPFAM" id="SSF51621">
    <property type="entry name" value="Phosphoenolpyruvate/pyruvate domain"/>
    <property type="match status" value="1"/>
</dbReference>
<gene>
    <name evidence="7" type="primary">panB</name>
    <name evidence="12" type="ORF">ATL42_0715</name>
</gene>
<dbReference type="NCBIfam" id="NF001452">
    <property type="entry name" value="PRK00311.1"/>
    <property type="match status" value="1"/>
</dbReference>
<keyword evidence="7 10" id="KW-0460">Magnesium</keyword>
<name>A0A2A9E1Z5_9MICO</name>
<dbReference type="InterPro" id="IPR003700">
    <property type="entry name" value="Pantoate_hydroxy_MeTrfase"/>
</dbReference>
<dbReference type="UniPathway" id="UPA00028">
    <property type="reaction ID" value="UER00003"/>
</dbReference>
<feature type="active site" description="Proton acceptor" evidence="7 8">
    <location>
        <position position="211"/>
    </location>
</feature>
<proteinExistence type="inferred from homology"/>
<evidence type="ECO:0000256" key="5">
    <source>
        <dbReference type="ARBA" id="ARBA00022679"/>
    </source>
</evidence>
<keyword evidence="4 7" id="KW-0566">Pantothenate biosynthesis</keyword>
<comment type="function">
    <text evidence="6 7">Catalyzes the reversible reaction in which hydroxymethyl group from 5,10-methylenetetrahydrofolate is transferred onto alpha-ketoisovalerate to form ketopantoate.</text>
</comment>